<name>A0ABS5BLB5_9BACT</name>
<keyword evidence="1" id="KW-0450">Lipoyl</keyword>
<dbReference type="PANTHER" id="PTHR11715:SF3">
    <property type="entry name" value="GLYCINE CLEAVAGE SYSTEM H PROTEIN-RELATED"/>
    <property type="match status" value="1"/>
</dbReference>
<dbReference type="InterPro" id="IPR011053">
    <property type="entry name" value="Single_hybrid_motif"/>
</dbReference>
<reference evidence="2 3" key="1">
    <citation type="submission" date="2021-04" db="EMBL/GenBank/DDBJ databases">
        <authorList>
            <person name="Ivanova A."/>
        </authorList>
    </citation>
    <scope>NUCLEOTIDE SEQUENCE [LARGE SCALE GENOMIC DNA]</scope>
    <source>
        <strain evidence="2 3">G18</strain>
    </source>
</reference>
<dbReference type="EMBL" id="JAGKQQ010000001">
    <property type="protein sequence ID" value="MBP3954486.1"/>
    <property type="molecule type" value="Genomic_DNA"/>
</dbReference>
<dbReference type="Gene3D" id="2.40.50.100">
    <property type="match status" value="1"/>
</dbReference>
<comment type="caution">
    <text evidence="2">The sequence shown here is derived from an EMBL/GenBank/DDBJ whole genome shotgun (WGS) entry which is preliminary data.</text>
</comment>
<dbReference type="InterPro" id="IPR002930">
    <property type="entry name" value="GCV_H"/>
</dbReference>
<organism evidence="2 3">
    <name type="scientific">Gemmata palustris</name>
    <dbReference type="NCBI Taxonomy" id="2822762"/>
    <lineage>
        <taxon>Bacteria</taxon>
        <taxon>Pseudomonadati</taxon>
        <taxon>Planctomycetota</taxon>
        <taxon>Planctomycetia</taxon>
        <taxon>Gemmatales</taxon>
        <taxon>Gemmataceae</taxon>
        <taxon>Gemmata</taxon>
    </lineage>
</organism>
<dbReference type="SUPFAM" id="SSF51230">
    <property type="entry name" value="Single hybrid motif"/>
    <property type="match status" value="1"/>
</dbReference>
<dbReference type="PANTHER" id="PTHR11715">
    <property type="entry name" value="GLYCINE CLEAVAGE SYSTEM H PROTEIN"/>
    <property type="match status" value="1"/>
</dbReference>
<proteinExistence type="predicted"/>
<dbReference type="Proteomes" id="UP000676565">
    <property type="component" value="Unassembled WGS sequence"/>
</dbReference>
<sequence>MSEPLTFMMGKHPAPVPGDLRYCKNHMWCRPGGDGVHAFGFTAYAVRLMQDVYFLEWRIEPGLVTAKQEIGFIETQKATSGLYAPVAGRIVRFNAALLEDPGTINLDNYGRGWLFELVGDPADTLDAGAYFAHLEAGWETTQRVLKGQINASAD</sequence>
<dbReference type="CDD" id="cd06848">
    <property type="entry name" value="GCS_H"/>
    <property type="match status" value="1"/>
</dbReference>
<evidence type="ECO:0000313" key="3">
    <source>
        <dbReference type="Proteomes" id="UP000676565"/>
    </source>
</evidence>
<accession>A0ABS5BLB5</accession>
<evidence type="ECO:0000313" key="2">
    <source>
        <dbReference type="EMBL" id="MBP3954486.1"/>
    </source>
</evidence>
<keyword evidence="3" id="KW-1185">Reference proteome</keyword>
<gene>
    <name evidence="2" type="ORF">J8F10_04210</name>
</gene>
<dbReference type="Pfam" id="PF01597">
    <property type="entry name" value="GCV_H"/>
    <property type="match status" value="1"/>
</dbReference>
<dbReference type="RefSeq" id="WP_210652611.1">
    <property type="nucleotide sequence ID" value="NZ_JAGKQQ010000001.1"/>
</dbReference>
<dbReference type="InterPro" id="IPR033753">
    <property type="entry name" value="GCV_H/Fam206"/>
</dbReference>
<protein>
    <submittedName>
        <fullName evidence="2">Glycine cleavage system protein H</fullName>
    </submittedName>
</protein>
<evidence type="ECO:0000256" key="1">
    <source>
        <dbReference type="ARBA" id="ARBA00022823"/>
    </source>
</evidence>